<evidence type="ECO:0000256" key="10">
    <source>
        <dbReference type="ARBA" id="ARBA00023015"/>
    </source>
</evidence>
<feature type="compositionally biased region" description="Polar residues" evidence="17">
    <location>
        <begin position="17"/>
        <end position="62"/>
    </location>
</feature>
<dbReference type="PANTHER" id="PTHR21451:SF0">
    <property type="entry name" value="HISTONE-LYSINE N-METHYLTRANSFERASE, H3 LYSINE-79 SPECIFIC"/>
    <property type="match status" value="1"/>
</dbReference>
<comment type="similarity">
    <text evidence="15">Belongs to the class I-like SAM-binding methyltransferase superfamily. DOT1 family.</text>
</comment>
<evidence type="ECO:0000256" key="7">
    <source>
        <dbReference type="ARBA" id="ARBA00022691"/>
    </source>
</evidence>
<dbReference type="PIRSF" id="PIRSF017570">
    <property type="entry name" value="Histone_H3-K79_MeTrfase"/>
    <property type="match status" value="1"/>
</dbReference>
<keyword evidence="7 15" id="KW-0949">S-adenosyl-L-methionine</keyword>
<dbReference type="eggNOG" id="KOG3924">
    <property type="taxonomic scope" value="Eukaryota"/>
</dbReference>
<gene>
    <name evidence="19" type="ORF">EPUS_06156</name>
</gene>
<dbReference type="EC" id="2.1.1.360" evidence="3 15"/>
<keyword evidence="11 15" id="KW-0804">Transcription</keyword>
<dbReference type="InterPro" id="IPR021162">
    <property type="entry name" value="Dot1"/>
</dbReference>
<feature type="binding site" evidence="16">
    <location>
        <position position="383"/>
    </location>
    <ligand>
        <name>S-adenosyl-L-methionine</name>
        <dbReference type="ChEBI" id="CHEBI:59789"/>
    </ligand>
</feature>
<reference evidence="20" key="1">
    <citation type="journal article" date="2014" name="BMC Genomics">
        <title>Genome characteristics reveal the impact of lichenization on lichen-forming fungus Endocarpon pusillum Hedwig (Verrucariales, Ascomycota).</title>
        <authorList>
            <person name="Wang Y.-Y."/>
            <person name="Liu B."/>
            <person name="Zhang X.-Y."/>
            <person name="Zhou Q.-M."/>
            <person name="Zhang T."/>
            <person name="Li H."/>
            <person name="Yu Y.-F."/>
            <person name="Zhang X.-L."/>
            <person name="Hao X.-Y."/>
            <person name="Wang M."/>
            <person name="Wang L."/>
            <person name="Wei J.-C."/>
        </authorList>
    </citation>
    <scope>NUCLEOTIDE SEQUENCE [LARGE SCALE GENOMIC DNA]</scope>
    <source>
        <strain evidence="20">Z07020 / HMAS-L-300199</strain>
    </source>
</reference>
<dbReference type="Gene3D" id="1.10.260.170">
    <property type="match status" value="1"/>
</dbReference>
<dbReference type="InterPro" id="IPR025789">
    <property type="entry name" value="DOT1_dom"/>
</dbReference>
<dbReference type="GO" id="GO:0032259">
    <property type="term" value="P:methylation"/>
    <property type="evidence" value="ECO:0007669"/>
    <property type="project" value="UniProtKB-KW"/>
</dbReference>
<keyword evidence="6 15" id="KW-0808">Transferase</keyword>
<dbReference type="CDD" id="cd02440">
    <property type="entry name" value="AdoMet_MTases"/>
    <property type="match status" value="1"/>
</dbReference>
<dbReference type="Pfam" id="PF08123">
    <property type="entry name" value="DOT1"/>
    <property type="match status" value="1"/>
</dbReference>
<keyword evidence="12 15" id="KW-0539">Nucleus</keyword>
<evidence type="ECO:0000256" key="6">
    <source>
        <dbReference type="ARBA" id="ARBA00022679"/>
    </source>
</evidence>
<dbReference type="PANTHER" id="PTHR21451">
    <property type="entry name" value="HISTONE H3 METHYLTRANSFERASE"/>
    <property type="match status" value="1"/>
</dbReference>
<dbReference type="InterPro" id="IPR029063">
    <property type="entry name" value="SAM-dependent_MTases_sf"/>
</dbReference>
<dbReference type="InterPro" id="IPR030445">
    <property type="entry name" value="H3-K79_meTrfase"/>
</dbReference>
<keyword evidence="10 15" id="KW-0805">Transcription regulation</keyword>
<keyword evidence="5 15" id="KW-0489">Methyltransferase</keyword>
<evidence type="ECO:0000256" key="16">
    <source>
        <dbReference type="PIRSR" id="PIRSR017570-1"/>
    </source>
</evidence>
<evidence type="ECO:0000256" key="15">
    <source>
        <dbReference type="PIRNR" id="PIRNR017570"/>
    </source>
</evidence>
<evidence type="ECO:0000256" key="14">
    <source>
        <dbReference type="ARBA" id="ARBA00047770"/>
    </source>
</evidence>
<feature type="domain" description="DOT1" evidence="18">
    <location>
        <begin position="188"/>
        <end position="528"/>
    </location>
</feature>
<dbReference type="GO" id="GO:0140956">
    <property type="term" value="F:histone H3K79 trimethyltransferase activity"/>
    <property type="evidence" value="ECO:0007669"/>
    <property type="project" value="UniProtKB-EC"/>
</dbReference>
<evidence type="ECO:0000256" key="1">
    <source>
        <dbReference type="ARBA" id="ARBA00003482"/>
    </source>
</evidence>
<comment type="subcellular location">
    <subcellularLocation>
        <location evidence="2 15">Nucleus</location>
    </subcellularLocation>
</comment>
<dbReference type="AlphaFoldDB" id="U1I398"/>
<dbReference type="EMBL" id="KE720753">
    <property type="protein sequence ID" value="ERF76494.1"/>
    <property type="molecule type" value="Genomic_DNA"/>
</dbReference>
<dbReference type="GO" id="GO:0005634">
    <property type="term" value="C:nucleus"/>
    <property type="evidence" value="ECO:0007669"/>
    <property type="project" value="UniProtKB-SubCell"/>
</dbReference>
<dbReference type="OrthoDB" id="443402at2759"/>
<evidence type="ECO:0000256" key="4">
    <source>
        <dbReference type="ARBA" id="ARBA00020987"/>
    </source>
</evidence>
<evidence type="ECO:0000256" key="5">
    <source>
        <dbReference type="ARBA" id="ARBA00022603"/>
    </source>
</evidence>
<dbReference type="Proteomes" id="UP000019373">
    <property type="component" value="Unassembled WGS sequence"/>
</dbReference>
<dbReference type="OMA" id="VQQKNYW"/>
<feature type="binding site" evidence="16">
    <location>
        <begin position="419"/>
        <end position="420"/>
    </location>
    <ligand>
        <name>S-adenosyl-L-methionine</name>
        <dbReference type="ChEBI" id="CHEBI:59789"/>
    </ligand>
</feature>
<dbReference type="GO" id="GO:0031509">
    <property type="term" value="P:subtelomeric heterochromatin formation"/>
    <property type="evidence" value="ECO:0007669"/>
    <property type="project" value="InterPro"/>
</dbReference>
<dbReference type="GO" id="GO:0000786">
    <property type="term" value="C:nucleosome"/>
    <property type="evidence" value="ECO:0007669"/>
    <property type="project" value="InterPro"/>
</dbReference>
<organism evidence="19 20">
    <name type="scientific">Endocarpon pusillum (strain Z07020 / HMAS-L-300199)</name>
    <name type="common">Lichen-forming fungus</name>
    <dbReference type="NCBI Taxonomy" id="1263415"/>
    <lineage>
        <taxon>Eukaryota</taxon>
        <taxon>Fungi</taxon>
        <taxon>Dikarya</taxon>
        <taxon>Ascomycota</taxon>
        <taxon>Pezizomycotina</taxon>
        <taxon>Eurotiomycetes</taxon>
        <taxon>Chaetothyriomycetidae</taxon>
        <taxon>Verrucariales</taxon>
        <taxon>Verrucariaceae</taxon>
        <taxon>Endocarpon</taxon>
    </lineage>
</organism>
<evidence type="ECO:0000256" key="2">
    <source>
        <dbReference type="ARBA" id="ARBA00004123"/>
    </source>
</evidence>
<dbReference type="GO" id="GO:0006281">
    <property type="term" value="P:DNA repair"/>
    <property type="evidence" value="ECO:0007669"/>
    <property type="project" value="InterPro"/>
</dbReference>
<evidence type="ECO:0000256" key="8">
    <source>
        <dbReference type="ARBA" id="ARBA00022737"/>
    </source>
</evidence>
<evidence type="ECO:0000313" key="20">
    <source>
        <dbReference type="Proteomes" id="UP000019373"/>
    </source>
</evidence>
<dbReference type="GO" id="GO:0000781">
    <property type="term" value="C:chromosome, telomeric region"/>
    <property type="evidence" value="ECO:0007669"/>
    <property type="project" value="GOC"/>
</dbReference>
<accession>U1I398</accession>
<evidence type="ECO:0000256" key="17">
    <source>
        <dbReference type="SAM" id="MobiDB-lite"/>
    </source>
</evidence>
<dbReference type="PROSITE" id="PS51569">
    <property type="entry name" value="DOT1"/>
    <property type="match status" value="1"/>
</dbReference>
<evidence type="ECO:0000259" key="18">
    <source>
        <dbReference type="PROSITE" id="PS51569"/>
    </source>
</evidence>
<evidence type="ECO:0000256" key="13">
    <source>
        <dbReference type="ARBA" id="ARBA00029821"/>
    </source>
</evidence>
<feature type="binding site" evidence="16">
    <location>
        <begin position="357"/>
        <end position="366"/>
    </location>
    <ligand>
        <name>S-adenosyl-L-methionine</name>
        <dbReference type="ChEBI" id="CHEBI:59789"/>
    </ligand>
</feature>
<dbReference type="FunFam" id="3.40.50.150:FF:000033">
    <property type="entry name" value="Histone-lysine N-methyltransferase, H3 lysine-79 specific"/>
    <property type="match status" value="1"/>
</dbReference>
<dbReference type="Gene3D" id="3.40.50.150">
    <property type="entry name" value="Vaccinia Virus protein VP39"/>
    <property type="match status" value="1"/>
</dbReference>
<proteinExistence type="inferred from homology"/>
<evidence type="ECO:0000256" key="12">
    <source>
        <dbReference type="ARBA" id="ARBA00023242"/>
    </source>
</evidence>
<keyword evidence="8" id="KW-0677">Repeat</keyword>
<feature type="region of interest" description="Disordered" evidence="17">
    <location>
        <begin position="1"/>
        <end position="124"/>
    </location>
</feature>
<evidence type="ECO:0000256" key="11">
    <source>
        <dbReference type="ARBA" id="ARBA00023163"/>
    </source>
</evidence>
<comment type="catalytic activity">
    <reaction evidence="14 15">
        <text>L-lysyl(79)-[histone H3] + 3 S-adenosyl-L-methionine = N(6),N(6),N(6)-trimethyl-L-lysyl(79)-[histone H3] + 3 S-adenosyl-L-homocysteine + 3 H(+)</text>
        <dbReference type="Rhea" id="RHEA:60328"/>
        <dbReference type="Rhea" id="RHEA-COMP:15549"/>
        <dbReference type="Rhea" id="RHEA-COMP:15552"/>
        <dbReference type="ChEBI" id="CHEBI:15378"/>
        <dbReference type="ChEBI" id="CHEBI:29969"/>
        <dbReference type="ChEBI" id="CHEBI:57856"/>
        <dbReference type="ChEBI" id="CHEBI:59789"/>
        <dbReference type="ChEBI" id="CHEBI:61961"/>
        <dbReference type="EC" id="2.1.1.360"/>
    </reaction>
</comment>
<comment type="function">
    <text evidence="1 15">Histone methyltransferase that specifically trimethylates histone H3 to form H3K79me3. This methylation is required for telomere silencing and for the pachytene checkpoint during the meiotic cell cycle by allowing the recruitment of RAD9 to double strand breaks. Nucleosomes are preferred as substrate compared to free histone.</text>
</comment>
<dbReference type="RefSeq" id="XP_007786194.1">
    <property type="nucleotide sequence ID" value="XM_007788004.1"/>
</dbReference>
<evidence type="ECO:0000256" key="3">
    <source>
        <dbReference type="ARBA" id="ARBA00012190"/>
    </source>
</evidence>
<dbReference type="GeneID" id="19241102"/>
<dbReference type="HOGENOM" id="CLU_027287_2_0_1"/>
<dbReference type="GO" id="GO:0042393">
    <property type="term" value="F:histone binding"/>
    <property type="evidence" value="ECO:0007669"/>
    <property type="project" value="InterPro"/>
</dbReference>
<feature type="compositionally biased region" description="Basic and acidic residues" evidence="17">
    <location>
        <begin position="77"/>
        <end position="91"/>
    </location>
</feature>
<keyword evidence="9 15" id="KW-0156">Chromatin regulator</keyword>
<protein>
    <recommendedName>
        <fullName evidence="4 15">Histone-lysine N-methyltransferase, H3 lysine-79 specific</fullName>
        <ecNumber evidence="3 15">2.1.1.360</ecNumber>
    </recommendedName>
    <alternativeName>
        <fullName evidence="13 15">Histone H3-K79 methyltransferase</fullName>
    </alternativeName>
</protein>
<sequence length="530" mass="58477">MGPFDGMVGKGLKPLTAQKQKVHSQTIKTGPTTTSKHRSQPAQSTSKPSPPLSNGQGKTLNGNAPKPQKQASPAHSRSNEPKARIKEEKRSSSLKRSSPTVSTPRFDSDNSDEDAEVKSSKRRKVGEDACVDLSRRIRNIHSFSVLQDSGALPMIHAADVANLGTDEKPNPNYATFFTALTGDEDEAPVIELRYPSVSHKERYQMVQGKAGDDFKPLDEIIHVISTVAENYLLPSQAEPITNESSGLLRDLKRARLRGHKGEAGAQSKYVAGVEKYNALLDSLSKDGSIQKNLDELHSLKLPLVETILQQIYARTVSPHIHTLRAYENGTDNVYGELLPRFCSTIFKHTRLNSSHVFVDLGSGVGNVVLQAALQIGCESWGCEMMPNACELAALQHEEFIARCRLWGLAPGEVHLERGDFLQNEAIGKALKNADVVLINNQAFTPALNDKLIMHFLDLKEGCQIVSLKSFVPHGHKMQARNMGSPINVLDVRELEYFSNSVSWTDAPGRWYVQTKDSRKVEAFQRKMNGA</sequence>
<evidence type="ECO:0000256" key="9">
    <source>
        <dbReference type="ARBA" id="ARBA00022853"/>
    </source>
</evidence>
<dbReference type="GO" id="GO:0000077">
    <property type="term" value="P:DNA damage checkpoint signaling"/>
    <property type="evidence" value="ECO:0007669"/>
    <property type="project" value="InterPro"/>
</dbReference>
<feature type="binding site" evidence="16">
    <location>
        <begin position="334"/>
        <end position="337"/>
    </location>
    <ligand>
        <name>S-adenosyl-L-methionine</name>
        <dbReference type="ChEBI" id="CHEBI:59789"/>
    </ligand>
</feature>
<dbReference type="SUPFAM" id="SSF53335">
    <property type="entry name" value="S-adenosyl-L-methionine-dependent methyltransferases"/>
    <property type="match status" value="1"/>
</dbReference>
<keyword evidence="20" id="KW-1185">Reference proteome</keyword>
<evidence type="ECO:0000313" key="19">
    <source>
        <dbReference type="EMBL" id="ERF76494.1"/>
    </source>
</evidence>
<name>U1I398_ENDPU</name>